<dbReference type="RefSeq" id="WP_359784188.1">
    <property type="nucleotide sequence ID" value="NZ_JBEYBN010000001.1"/>
</dbReference>
<keyword evidence="2" id="KW-1185">Reference proteome</keyword>
<dbReference type="Proteomes" id="UP001550603">
    <property type="component" value="Unassembled WGS sequence"/>
</dbReference>
<dbReference type="EMBL" id="JBEYBN010000001">
    <property type="protein sequence ID" value="MEU2264896.1"/>
    <property type="molecule type" value="Genomic_DNA"/>
</dbReference>
<sequence length="120" mass="13556">MREEWEASWYRERLADPSLVAAAVAVVVDGISYLAVPVGGERRGGYIPVREPTAAMLLRQALDGLRGFPSVRVRWSFHLDACDVVEWGDYPPDTDCDAERGRFYGYSEQSIARFTKEREA</sequence>
<evidence type="ECO:0000313" key="2">
    <source>
        <dbReference type="Proteomes" id="UP001550603"/>
    </source>
</evidence>
<name>A0ABV2XLM1_9ACTN</name>
<reference evidence="1 2" key="1">
    <citation type="submission" date="2024-06" db="EMBL/GenBank/DDBJ databases">
        <title>The Natural Products Discovery Center: Release of the First 8490 Sequenced Strains for Exploring Actinobacteria Biosynthetic Diversity.</title>
        <authorList>
            <person name="Kalkreuter E."/>
            <person name="Kautsar S.A."/>
            <person name="Yang D."/>
            <person name="Bader C.D."/>
            <person name="Teijaro C.N."/>
            <person name="Fluegel L."/>
            <person name="Davis C.M."/>
            <person name="Simpson J.R."/>
            <person name="Lauterbach L."/>
            <person name="Steele A.D."/>
            <person name="Gui C."/>
            <person name="Meng S."/>
            <person name="Li G."/>
            <person name="Viehrig K."/>
            <person name="Ye F."/>
            <person name="Su P."/>
            <person name="Kiefer A.F."/>
            <person name="Nichols A."/>
            <person name="Cepeda A.J."/>
            <person name="Yan W."/>
            <person name="Fan B."/>
            <person name="Jiang Y."/>
            <person name="Adhikari A."/>
            <person name="Zheng C.-J."/>
            <person name="Schuster L."/>
            <person name="Cowan T.M."/>
            <person name="Smanski M.J."/>
            <person name="Chevrette M.G."/>
            <person name="De Carvalho L.P.S."/>
            <person name="Shen B."/>
        </authorList>
    </citation>
    <scope>NUCLEOTIDE SEQUENCE [LARGE SCALE GENOMIC DNA]</scope>
    <source>
        <strain evidence="1 2">NPDC019583</strain>
    </source>
</reference>
<evidence type="ECO:0000313" key="1">
    <source>
        <dbReference type="EMBL" id="MEU2264896.1"/>
    </source>
</evidence>
<proteinExistence type="predicted"/>
<accession>A0ABV2XLM1</accession>
<dbReference type="InterPro" id="IPR046269">
    <property type="entry name" value="DUF6302"/>
</dbReference>
<gene>
    <name evidence="1" type="ORF">ABZ568_00280</name>
</gene>
<comment type="caution">
    <text evidence="1">The sequence shown here is derived from an EMBL/GenBank/DDBJ whole genome shotgun (WGS) entry which is preliminary data.</text>
</comment>
<protein>
    <submittedName>
        <fullName evidence="1">DUF6302 family protein</fullName>
    </submittedName>
</protein>
<dbReference type="Pfam" id="PF19819">
    <property type="entry name" value="DUF6302"/>
    <property type="match status" value="1"/>
</dbReference>
<organism evidence="1 2">
    <name type="scientific">Streptomyces olindensis</name>
    <dbReference type="NCBI Taxonomy" id="358823"/>
    <lineage>
        <taxon>Bacteria</taxon>
        <taxon>Bacillati</taxon>
        <taxon>Actinomycetota</taxon>
        <taxon>Actinomycetes</taxon>
        <taxon>Kitasatosporales</taxon>
        <taxon>Streptomycetaceae</taxon>
        <taxon>Streptomyces</taxon>
    </lineage>
</organism>